<evidence type="ECO:0000313" key="11">
    <source>
        <dbReference type="EMBL" id="CAH7681250.1"/>
    </source>
</evidence>
<keyword evidence="3 8" id="KW-0813">Transport</keyword>
<protein>
    <submittedName>
        <fullName evidence="11">Aquaporin-like protein</fullName>
    </submittedName>
</protein>
<dbReference type="Proteomes" id="UP001153365">
    <property type="component" value="Unassembled WGS sequence"/>
</dbReference>
<dbReference type="PANTHER" id="PTHR19139">
    <property type="entry name" value="AQUAPORIN TRANSPORTER"/>
    <property type="match status" value="1"/>
</dbReference>
<dbReference type="AlphaFoldDB" id="A0AAV0B3P4"/>
<keyword evidence="7 10" id="KW-0472">Membrane</keyword>
<evidence type="ECO:0000256" key="7">
    <source>
        <dbReference type="ARBA" id="ARBA00023136"/>
    </source>
</evidence>
<dbReference type="PANTHER" id="PTHR19139:SF199">
    <property type="entry name" value="MIP17260P"/>
    <property type="match status" value="1"/>
</dbReference>
<dbReference type="FunFam" id="1.20.1080.10:FF:000014">
    <property type="entry name" value="Aquaporin 1"/>
    <property type="match status" value="1"/>
</dbReference>
<evidence type="ECO:0000256" key="6">
    <source>
        <dbReference type="ARBA" id="ARBA00022989"/>
    </source>
</evidence>
<evidence type="ECO:0000256" key="4">
    <source>
        <dbReference type="ARBA" id="ARBA00022692"/>
    </source>
</evidence>
<dbReference type="InterPro" id="IPR000425">
    <property type="entry name" value="MIP"/>
</dbReference>
<comment type="subcellular location">
    <subcellularLocation>
        <location evidence="1">Membrane</location>
        <topology evidence="1">Multi-pass membrane protein</topology>
    </subcellularLocation>
</comment>
<evidence type="ECO:0000256" key="1">
    <source>
        <dbReference type="ARBA" id="ARBA00004141"/>
    </source>
</evidence>
<dbReference type="GO" id="GO:0015250">
    <property type="term" value="F:water channel activity"/>
    <property type="evidence" value="ECO:0007669"/>
    <property type="project" value="TreeGrafter"/>
</dbReference>
<proteinExistence type="inferred from homology"/>
<dbReference type="InterPro" id="IPR023271">
    <property type="entry name" value="Aquaporin-like"/>
</dbReference>
<keyword evidence="5" id="KW-0677">Repeat</keyword>
<keyword evidence="6 10" id="KW-1133">Transmembrane helix</keyword>
<feature type="transmembrane region" description="Helical" evidence="10">
    <location>
        <begin position="246"/>
        <end position="266"/>
    </location>
</feature>
<dbReference type="GO" id="GO:0005886">
    <property type="term" value="C:plasma membrane"/>
    <property type="evidence" value="ECO:0007669"/>
    <property type="project" value="TreeGrafter"/>
</dbReference>
<evidence type="ECO:0000256" key="3">
    <source>
        <dbReference type="ARBA" id="ARBA00022448"/>
    </source>
</evidence>
<gene>
    <name evidence="11" type="ORF">PPACK8108_LOCUS13826</name>
</gene>
<evidence type="ECO:0000256" key="2">
    <source>
        <dbReference type="ARBA" id="ARBA00006175"/>
    </source>
</evidence>
<evidence type="ECO:0000256" key="10">
    <source>
        <dbReference type="SAM" id="Phobius"/>
    </source>
</evidence>
<evidence type="ECO:0000256" key="9">
    <source>
        <dbReference type="SAM" id="MobiDB-lite"/>
    </source>
</evidence>
<evidence type="ECO:0000256" key="8">
    <source>
        <dbReference type="RuleBase" id="RU000477"/>
    </source>
</evidence>
<evidence type="ECO:0000256" key="5">
    <source>
        <dbReference type="ARBA" id="ARBA00022737"/>
    </source>
</evidence>
<dbReference type="EMBL" id="CALTRL010003491">
    <property type="protein sequence ID" value="CAH7681250.1"/>
    <property type="molecule type" value="Genomic_DNA"/>
</dbReference>
<dbReference type="Gene3D" id="1.20.1080.10">
    <property type="entry name" value="Glycerol uptake facilitator protein"/>
    <property type="match status" value="1"/>
</dbReference>
<dbReference type="InterPro" id="IPR034294">
    <property type="entry name" value="Aquaporin_transptr"/>
</dbReference>
<feature type="transmembrane region" description="Helical" evidence="10">
    <location>
        <begin position="114"/>
        <end position="130"/>
    </location>
</feature>
<dbReference type="PRINTS" id="PR00783">
    <property type="entry name" value="MINTRINSICP"/>
</dbReference>
<evidence type="ECO:0000313" key="12">
    <source>
        <dbReference type="Proteomes" id="UP001153365"/>
    </source>
</evidence>
<accession>A0AAV0B3P4</accession>
<name>A0AAV0B3P4_PHAPC</name>
<dbReference type="Pfam" id="PF00230">
    <property type="entry name" value="MIP"/>
    <property type="match status" value="1"/>
</dbReference>
<feature type="compositionally biased region" description="Polar residues" evidence="9">
    <location>
        <begin position="325"/>
        <end position="351"/>
    </location>
</feature>
<comment type="caution">
    <text evidence="11">The sequence shown here is derived from an EMBL/GenBank/DDBJ whole genome shotgun (WGS) entry which is preliminary data.</text>
</comment>
<feature type="transmembrane region" description="Helical" evidence="10">
    <location>
        <begin position="89"/>
        <end position="108"/>
    </location>
</feature>
<comment type="similarity">
    <text evidence="2 8">Belongs to the MIP/aquaporin (TC 1.A.8) family.</text>
</comment>
<reference evidence="11" key="1">
    <citation type="submission" date="2022-06" db="EMBL/GenBank/DDBJ databases">
        <authorList>
            <consortium name="SYNGENTA / RWTH Aachen University"/>
        </authorList>
    </citation>
    <scope>NUCLEOTIDE SEQUENCE</scope>
</reference>
<dbReference type="SUPFAM" id="SSF81338">
    <property type="entry name" value="Aquaporin-like"/>
    <property type="match status" value="1"/>
</dbReference>
<feature type="region of interest" description="Disordered" evidence="9">
    <location>
        <begin position="319"/>
        <end position="358"/>
    </location>
</feature>
<feature type="transmembrane region" description="Helical" evidence="10">
    <location>
        <begin position="27"/>
        <end position="48"/>
    </location>
</feature>
<keyword evidence="4 8" id="KW-0812">Transmembrane</keyword>
<organism evidence="11 12">
    <name type="scientific">Phakopsora pachyrhizi</name>
    <name type="common">Asian soybean rust disease fungus</name>
    <dbReference type="NCBI Taxonomy" id="170000"/>
    <lineage>
        <taxon>Eukaryota</taxon>
        <taxon>Fungi</taxon>
        <taxon>Dikarya</taxon>
        <taxon>Basidiomycota</taxon>
        <taxon>Pucciniomycotina</taxon>
        <taxon>Pucciniomycetes</taxon>
        <taxon>Pucciniales</taxon>
        <taxon>Phakopsoraceae</taxon>
        <taxon>Phakopsora</taxon>
    </lineage>
</organism>
<sequence>MAKKTKLVTDHLHWTPQDLFSDIRNDLVAAFGEFVGIVTFLLIGLGGIQASATSNAASAAAAAAQINSASSAGVTGSAAINTVASLEQLVFISVSMGLSLLFSAWIFYRATGAAFNPNVSFALLLVGVISPTRFLLYMFSQFVGSIVACALLEALLPGKLVVTPSLGAGTNSAQGLFIECFATCGLILSVLFLAVEKHRATYLAPLGIGLTLFAGHMFATVYTGAAMNTARAFGPSVITGFGTDHWIYWLGPTLGSILAVVIYTLMKRFKYWKLNQGQDTDESWKSPALFVEENVEQPTGRKPSIISRISPSFGQVMAEAENEKNGPNQNETNTVSTSVTRGNQSSSNTDRFQGPDMV</sequence>
<keyword evidence="12" id="KW-1185">Reference proteome</keyword>
<feature type="transmembrane region" description="Helical" evidence="10">
    <location>
        <begin position="176"/>
        <end position="195"/>
    </location>
</feature>
<feature type="transmembrane region" description="Helical" evidence="10">
    <location>
        <begin position="202"/>
        <end position="226"/>
    </location>
</feature>